<accession>A0AAV7UR68</accession>
<sequence>MARREIRVPRPHRNSIYVAEECTILYGADPVWALGARKGALRPMFQARVDPQAAATTLFPGCAPRLPGAALAGHRLNGYY</sequence>
<dbReference type="AlphaFoldDB" id="A0AAV7UR68"/>
<evidence type="ECO:0000313" key="2">
    <source>
        <dbReference type="Proteomes" id="UP001066276"/>
    </source>
</evidence>
<keyword evidence="2" id="KW-1185">Reference proteome</keyword>
<evidence type="ECO:0000313" key="1">
    <source>
        <dbReference type="EMBL" id="KAJ1191560.1"/>
    </source>
</evidence>
<dbReference type="Proteomes" id="UP001066276">
    <property type="component" value="Chromosome 2_2"/>
</dbReference>
<gene>
    <name evidence="1" type="ORF">NDU88_000876</name>
</gene>
<organism evidence="1 2">
    <name type="scientific">Pleurodeles waltl</name>
    <name type="common">Iberian ribbed newt</name>
    <dbReference type="NCBI Taxonomy" id="8319"/>
    <lineage>
        <taxon>Eukaryota</taxon>
        <taxon>Metazoa</taxon>
        <taxon>Chordata</taxon>
        <taxon>Craniata</taxon>
        <taxon>Vertebrata</taxon>
        <taxon>Euteleostomi</taxon>
        <taxon>Amphibia</taxon>
        <taxon>Batrachia</taxon>
        <taxon>Caudata</taxon>
        <taxon>Salamandroidea</taxon>
        <taxon>Salamandridae</taxon>
        <taxon>Pleurodelinae</taxon>
        <taxon>Pleurodeles</taxon>
    </lineage>
</organism>
<reference evidence="1" key="1">
    <citation type="journal article" date="2022" name="bioRxiv">
        <title>Sequencing and chromosome-scale assembly of the giantPleurodeles waltlgenome.</title>
        <authorList>
            <person name="Brown T."/>
            <person name="Elewa A."/>
            <person name="Iarovenko S."/>
            <person name="Subramanian E."/>
            <person name="Araus A.J."/>
            <person name="Petzold A."/>
            <person name="Susuki M."/>
            <person name="Suzuki K.-i.T."/>
            <person name="Hayashi T."/>
            <person name="Toyoda A."/>
            <person name="Oliveira C."/>
            <person name="Osipova E."/>
            <person name="Leigh N.D."/>
            <person name="Simon A."/>
            <person name="Yun M.H."/>
        </authorList>
    </citation>
    <scope>NUCLEOTIDE SEQUENCE</scope>
    <source>
        <strain evidence="1">20211129_DDA</strain>
        <tissue evidence="1">Liver</tissue>
    </source>
</reference>
<dbReference type="EMBL" id="JANPWB010000004">
    <property type="protein sequence ID" value="KAJ1191560.1"/>
    <property type="molecule type" value="Genomic_DNA"/>
</dbReference>
<name>A0AAV7UR68_PLEWA</name>
<comment type="caution">
    <text evidence="1">The sequence shown here is derived from an EMBL/GenBank/DDBJ whole genome shotgun (WGS) entry which is preliminary data.</text>
</comment>
<proteinExistence type="predicted"/>
<protein>
    <submittedName>
        <fullName evidence="1">Uncharacterized protein</fullName>
    </submittedName>
</protein>